<dbReference type="Pfam" id="PF17927">
    <property type="entry name" value="Ins134_P3_kin_N"/>
    <property type="match status" value="1"/>
</dbReference>
<evidence type="ECO:0000256" key="8">
    <source>
        <dbReference type="ARBA" id="ARBA00022840"/>
    </source>
</evidence>
<evidence type="ECO:0000259" key="15">
    <source>
        <dbReference type="Pfam" id="PF17927"/>
    </source>
</evidence>
<keyword evidence="9" id="KW-0460">Magnesium</keyword>
<dbReference type="Gramene" id="Bo3g170510.1">
    <property type="protein sequence ID" value="Bo3g170510.1"/>
    <property type="gene ID" value="Bo3g170510"/>
</dbReference>
<comment type="similarity">
    <text evidence="2">Belongs to the ITPK1 family.</text>
</comment>
<dbReference type="GO" id="GO:0047325">
    <property type="term" value="F:inositol-3,4,5,6-tetrakisphosphate 1-kinase activity"/>
    <property type="evidence" value="ECO:0007669"/>
    <property type="project" value="UniProtKB-EC"/>
</dbReference>
<name>A0A0D3BLK8_BRAOL</name>
<comment type="catalytic activity">
    <reaction evidence="12">
        <text>1D-myo-inositol 1,3,4-trisphosphate + ATP = 1D-myo-inositol 1,3,4,6-tetrakisphosphate + ADP + H(+)</text>
        <dbReference type="Rhea" id="RHEA:20940"/>
        <dbReference type="ChEBI" id="CHEBI:15378"/>
        <dbReference type="ChEBI" id="CHEBI:30616"/>
        <dbReference type="ChEBI" id="CHEBI:57660"/>
        <dbReference type="ChEBI" id="CHEBI:58414"/>
        <dbReference type="ChEBI" id="CHEBI:456216"/>
        <dbReference type="EC" id="2.7.1.159"/>
    </reaction>
    <physiologicalReaction direction="left-to-right" evidence="12">
        <dbReference type="Rhea" id="RHEA:20941"/>
    </physiologicalReaction>
</comment>
<evidence type="ECO:0000256" key="4">
    <source>
        <dbReference type="ARBA" id="ARBA00022679"/>
    </source>
</evidence>
<dbReference type="OMA" id="SAIVHKM"/>
<keyword evidence="4" id="KW-0808">Transferase</keyword>
<evidence type="ECO:0000256" key="11">
    <source>
        <dbReference type="ARBA" id="ARBA00051312"/>
    </source>
</evidence>
<keyword evidence="6" id="KW-0547">Nucleotide-binding</keyword>
<dbReference type="Proteomes" id="UP000032141">
    <property type="component" value="Chromosome C3"/>
</dbReference>
<dbReference type="PANTHER" id="PTHR14217:SF37">
    <property type="entry name" value="INOSITOL-1,3,4-TRISPHOSPHATE 5_6-KINASE"/>
    <property type="match status" value="1"/>
</dbReference>
<evidence type="ECO:0000313" key="16">
    <source>
        <dbReference type="EnsemblPlants" id="Bo3g170510.1"/>
    </source>
</evidence>
<reference evidence="16" key="2">
    <citation type="submission" date="2015-03" db="UniProtKB">
        <authorList>
            <consortium name="EnsemblPlants"/>
        </authorList>
    </citation>
    <scope>IDENTIFICATION</scope>
</reference>
<sequence length="424" mass="47521">RVVSYSYLSSSLFYVYGSVRDCRAVTIPPLACVSGDRILKGSIKYLPFFLPISLSILMFGTLASGELETARLRRDLGFSCGGIRMEGENMVPQGGDGEGEQVNETVPFQIQQHPFEQTQKLVVGYALTPKKKKSFLQPKLEVLARRKGICFVPIDLNRPLSEQGPFDIVLHKLLGKEWQDVIEDYQKKHQEVTVLDPPGAIQRIHNRQSMLQGLADLNLSDCSGSIFVPKQMVVLKDSASSADRAIEAVAKPLWIDGTAKSHQLFLAYDRRSLAELDPPLVLQEFVNHGGVMFKVFVVGDTIKVVRRFSLPNISNCEKAKVDGVFQFPRVSSAAASVDNADLDPSVAELPPKPFLEALAKELRILLGLRLFNIDMIREHGSKNVFYVIDINYFPGYAKMPDYEQVFVDFFHDMAQAKQKKRHCK</sequence>
<dbReference type="GO" id="GO:0052835">
    <property type="term" value="F:inositol-3,4,6-trisphosphate 1-kinase activity"/>
    <property type="evidence" value="ECO:0007669"/>
    <property type="project" value="UniProtKB-ARBA"/>
</dbReference>
<comment type="cofactor">
    <cofactor evidence="1">
        <name>Mg(2+)</name>
        <dbReference type="ChEBI" id="CHEBI:18420"/>
    </cofactor>
</comment>
<dbReference type="InterPro" id="IPR040464">
    <property type="entry name" value="InsP(3)kin_ATP-grasp"/>
</dbReference>
<dbReference type="FunFam" id="3.30.1490.220:FF:000002">
    <property type="entry name" value="Inositol-tetrakisphosphate 1-kinase"/>
    <property type="match status" value="1"/>
</dbReference>
<evidence type="ECO:0000256" key="10">
    <source>
        <dbReference type="ARBA" id="ARBA00033645"/>
    </source>
</evidence>
<keyword evidence="8" id="KW-0067">ATP-binding</keyword>
<dbReference type="GO" id="GO:0052726">
    <property type="term" value="F:inositol-1,3,4-trisphosphate 5-kinase activity"/>
    <property type="evidence" value="ECO:0007669"/>
    <property type="project" value="InterPro"/>
</dbReference>
<dbReference type="InterPro" id="IPR041429">
    <property type="entry name" value="ITPK1_N"/>
</dbReference>
<dbReference type="EnsemblPlants" id="Bo3g170510.1">
    <property type="protein sequence ID" value="Bo3g170510.1"/>
    <property type="gene ID" value="Bo3g170510"/>
</dbReference>
<evidence type="ECO:0000259" key="14">
    <source>
        <dbReference type="Pfam" id="PF05770"/>
    </source>
</evidence>
<keyword evidence="7" id="KW-0418">Kinase</keyword>
<evidence type="ECO:0008006" key="18">
    <source>
        <dbReference type="Google" id="ProtNLM"/>
    </source>
</evidence>
<evidence type="ECO:0000256" key="3">
    <source>
        <dbReference type="ARBA" id="ARBA00011245"/>
    </source>
</evidence>
<comment type="catalytic activity">
    <reaction evidence="13">
        <text>1D-myo-inositol 3,4,6-trisphosphate + ATP = 1D-myo-inositol 1,3,4,6-tetrakisphosphate + ADP + H(+)</text>
        <dbReference type="Rhea" id="RHEA:70287"/>
        <dbReference type="ChEBI" id="CHEBI:15378"/>
        <dbReference type="ChEBI" id="CHEBI:30616"/>
        <dbReference type="ChEBI" id="CHEBI:57660"/>
        <dbReference type="ChEBI" id="CHEBI:189099"/>
        <dbReference type="ChEBI" id="CHEBI:456216"/>
    </reaction>
    <physiologicalReaction direction="left-to-right" evidence="13">
        <dbReference type="Rhea" id="RHEA:70288"/>
    </physiologicalReaction>
</comment>
<evidence type="ECO:0000256" key="7">
    <source>
        <dbReference type="ARBA" id="ARBA00022777"/>
    </source>
</evidence>
<evidence type="ECO:0000256" key="1">
    <source>
        <dbReference type="ARBA" id="ARBA00001946"/>
    </source>
</evidence>
<dbReference type="AlphaFoldDB" id="A0A0D3BLK8"/>
<dbReference type="GO" id="GO:0000287">
    <property type="term" value="F:magnesium ion binding"/>
    <property type="evidence" value="ECO:0007669"/>
    <property type="project" value="InterPro"/>
</dbReference>
<evidence type="ECO:0000313" key="17">
    <source>
        <dbReference type="Proteomes" id="UP000032141"/>
    </source>
</evidence>
<dbReference type="GO" id="GO:0032957">
    <property type="term" value="P:inositol trisphosphate metabolic process"/>
    <property type="evidence" value="ECO:0007669"/>
    <property type="project" value="InterPro"/>
</dbReference>
<dbReference type="GO" id="GO:0052725">
    <property type="term" value="F:inositol-1,3,4-trisphosphate 6-kinase activity"/>
    <property type="evidence" value="ECO:0007669"/>
    <property type="project" value="InterPro"/>
</dbReference>
<dbReference type="Pfam" id="PF05770">
    <property type="entry name" value="Ins134_P3_kin"/>
    <property type="match status" value="1"/>
</dbReference>
<comment type="subunit">
    <text evidence="3">Monomer.</text>
</comment>
<evidence type="ECO:0000256" key="6">
    <source>
        <dbReference type="ARBA" id="ARBA00022741"/>
    </source>
</evidence>
<dbReference type="GO" id="GO:0005737">
    <property type="term" value="C:cytoplasm"/>
    <property type="evidence" value="ECO:0007669"/>
    <property type="project" value="TreeGrafter"/>
</dbReference>
<accession>A0A0D3BLK8</accession>
<dbReference type="HOGENOM" id="CLU_041857_0_0_1"/>
<evidence type="ECO:0000256" key="5">
    <source>
        <dbReference type="ARBA" id="ARBA00022723"/>
    </source>
</evidence>
<organism evidence="16 17">
    <name type="scientific">Brassica oleracea var. oleracea</name>
    <dbReference type="NCBI Taxonomy" id="109376"/>
    <lineage>
        <taxon>Eukaryota</taxon>
        <taxon>Viridiplantae</taxon>
        <taxon>Streptophyta</taxon>
        <taxon>Embryophyta</taxon>
        <taxon>Tracheophyta</taxon>
        <taxon>Spermatophyta</taxon>
        <taxon>Magnoliopsida</taxon>
        <taxon>eudicotyledons</taxon>
        <taxon>Gunneridae</taxon>
        <taxon>Pentapetalae</taxon>
        <taxon>rosids</taxon>
        <taxon>malvids</taxon>
        <taxon>Brassicales</taxon>
        <taxon>Brassicaceae</taxon>
        <taxon>Brassiceae</taxon>
        <taxon>Brassica</taxon>
    </lineage>
</organism>
<dbReference type="SUPFAM" id="SSF56059">
    <property type="entry name" value="Glutathione synthetase ATP-binding domain-like"/>
    <property type="match status" value="1"/>
</dbReference>
<dbReference type="Gene3D" id="3.30.1490.220">
    <property type="match status" value="1"/>
</dbReference>
<keyword evidence="17" id="KW-1185">Reference proteome</keyword>
<keyword evidence="5" id="KW-0479">Metal-binding</keyword>
<dbReference type="PANTHER" id="PTHR14217">
    <property type="entry name" value="INOSITOL-TETRAKISPHOSPHATE 1-KINASE"/>
    <property type="match status" value="1"/>
</dbReference>
<evidence type="ECO:0000256" key="12">
    <source>
        <dbReference type="ARBA" id="ARBA00051366"/>
    </source>
</evidence>
<evidence type="ECO:0000256" key="9">
    <source>
        <dbReference type="ARBA" id="ARBA00022842"/>
    </source>
</evidence>
<comment type="catalytic activity">
    <reaction evidence="11">
        <text>1D-myo-inositol 1,3,4-trisphosphate + ATP = 1D-myo-inositol 1,3,4,5-tetrakisphosphate + ADP + H(+)</text>
        <dbReference type="Rhea" id="RHEA:13253"/>
        <dbReference type="ChEBI" id="CHEBI:15378"/>
        <dbReference type="ChEBI" id="CHEBI:30616"/>
        <dbReference type="ChEBI" id="CHEBI:57895"/>
        <dbReference type="ChEBI" id="CHEBI:58414"/>
        <dbReference type="ChEBI" id="CHEBI:456216"/>
        <dbReference type="EC" id="2.7.1.159"/>
    </reaction>
    <physiologicalReaction direction="left-to-right" evidence="11">
        <dbReference type="Rhea" id="RHEA:13254"/>
    </physiologicalReaction>
</comment>
<comment type="catalytic activity">
    <reaction evidence="10">
        <text>1D-myo-inositol 3,4,5,6-tetrakisphosphate + ATP = 1D-myo-inositol 1,3,4,5,6-pentakisphosphate + ADP + H(+)</text>
        <dbReference type="Rhea" id="RHEA:12452"/>
        <dbReference type="ChEBI" id="CHEBI:15378"/>
        <dbReference type="ChEBI" id="CHEBI:30616"/>
        <dbReference type="ChEBI" id="CHEBI:57539"/>
        <dbReference type="ChEBI" id="CHEBI:57733"/>
        <dbReference type="ChEBI" id="CHEBI:456216"/>
        <dbReference type="EC" id="2.7.1.134"/>
    </reaction>
    <physiologicalReaction direction="left-to-right" evidence="10">
        <dbReference type="Rhea" id="RHEA:12453"/>
    </physiologicalReaction>
    <physiologicalReaction direction="right-to-left" evidence="10">
        <dbReference type="Rhea" id="RHEA:12454"/>
    </physiologicalReaction>
</comment>
<reference evidence="16 17" key="1">
    <citation type="journal article" date="2014" name="Genome Biol.">
        <title>Transcriptome and methylome profiling reveals relics of genome dominance in the mesopolyploid Brassica oleracea.</title>
        <authorList>
            <person name="Parkin I.A."/>
            <person name="Koh C."/>
            <person name="Tang H."/>
            <person name="Robinson S.J."/>
            <person name="Kagale S."/>
            <person name="Clarke W.E."/>
            <person name="Town C.D."/>
            <person name="Nixon J."/>
            <person name="Krishnakumar V."/>
            <person name="Bidwell S.L."/>
            <person name="Denoeud F."/>
            <person name="Belcram H."/>
            <person name="Links M.G."/>
            <person name="Just J."/>
            <person name="Clarke C."/>
            <person name="Bender T."/>
            <person name="Huebert T."/>
            <person name="Mason A.S."/>
            <person name="Pires J.C."/>
            <person name="Barker G."/>
            <person name="Moore J."/>
            <person name="Walley P.G."/>
            <person name="Manoli S."/>
            <person name="Batley J."/>
            <person name="Edwards D."/>
            <person name="Nelson M.N."/>
            <person name="Wang X."/>
            <person name="Paterson A.H."/>
            <person name="King G."/>
            <person name="Bancroft I."/>
            <person name="Chalhoub B."/>
            <person name="Sharpe A.G."/>
        </authorList>
    </citation>
    <scope>NUCLEOTIDE SEQUENCE</scope>
    <source>
        <strain evidence="16 17">cv. TO1000</strain>
    </source>
</reference>
<evidence type="ECO:0000256" key="2">
    <source>
        <dbReference type="ARBA" id="ARBA00009601"/>
    </source>
</evidence>
<dbReference type="eggNOG" id="ENOG502QQS1">
    <property type="taxonomic scope" value="Eukaryota"/>
</dbReference>
<dbReference type="GO" id="GO:0005524">
    <property type="term" value="F:ATP binding"/>
    <property type="evidence" value="ECO:0007669"/>
    <property type="project" value="UniProtKB-KW"/>
</dbReference>
<feature type="domain" description="Inositol 1,3,4-trisphosphate 5/6-kinase ATP-grasp" evidence="14">
    <location>
        <begin position="224"/>
        <end position="411"/>
    </location>
</feature>
<evidence type="ECO:0000256" key="13">
    <source>
        <dbReference type="ARBA" id="ARBA00051721"/>
    </source>
</evidence>
<feature type="domain" description="Inositol-tetrakisphosphate 1-kinase N-terminal" evidence="15">
    <location>
        <begin position="122"/>
        <end position="201"/>
    </location>
</feature>
<dbReference type="Gene3D" id="3.40.50.11370">
    <property type="match status" value="1"/>
</dbReference>
<proteinExistence type="inferred from homology"/>
<dbReference type="FunFam" id="3.40.50.11370:FF:000002">
    <property type="entry name" value="Inositol-tetrakisphosphate 1-kinase"/>
    <property type="match status" value="1"/>
</dbReference>
<dbReference type="InterPro" id="IPR008656">
    <property type="entry name" value="Inositol_tetrakis-P_1-kinase"/>
</dbReference>
<dbReference type="STRING" id="109376.A0A0D3BLK8"/>
<protein>
    <recommendedName>
        <fullName evidence="18">Inositol-tetrakisphosphate 1-kinase</fullName>
    </recommendedName>
</protein>